<evidence type="ECO:0000313" key="3">
    <source>
        <dbReference type="Proteomes" id="UP000823749"/>
    </source>
</evidence>
<accession>A0AAV6IXG9</accession>
<keyword evidence="1" id="KW-1133">Transmembrane helix</keyword>
<keyword evidence="1" id="KW-0472">Membrane</keyword>
<feature type="transmembrane region" description="Helical" evidence="1">
    <location>
        <begin position="69"/>
        <end position="91"/>
    </location>
</feature>
<evidence type="ECO:0000313" key="2">
    <source>
        <dbReference type="EMBL" id="KAG5531899.1"/>
    </source>
</evidence>
<keyword evidence="1" id="KW-0812">Transmembrane</keyword>
<organism evidence="2 3">
    <name type="scientific">Rhododendron griersonianum</name>
    <dbReference type="NCBI Taxonomy" id="479676"/>
    <lineage>
        <taxon>Eukaryota</taxon>
        <taxon>Viridiplantae</taxon>
        <taxon>Streptophyta</taxon>
        <taxon>Embryophyta</taxon>
        <taxon>Tracheophyta</taxon>
        <taxon>Spermatophyta</taxon>
        <taxon>Magnoliopsida</taxon>
        <taxon>eudicotyledons</taxon>
        <taxon>Gunneridae</taxon>
        <taxon>Pentapetalae</taxon>
        <taxon>asterids</taxon>
        <taxon>Ericales</taxon>
        <taxon>Ericaceae</taxon>
        <taxon>Ericoideae</taxon>
        <taxon>Rhodoreae</taxon>
        <taxon>Rhododendron</taxon>
    </lineage>
</organism>
<dbReference type="AlphaFoldDB" id="A0AAV6IXG9"/>
<dbReference type="EMBL" id="JACTNZ010000009">
    <property type="protein sequence ID" value="KAG5531899.1"/>
    <property type="molecule type" value="Genomic_DNA"/>
</dbReference>
<evidence type="ECO:0000256" key="1">
    <source>
        <dbReference type="SAM" id="Phobius"/>
    </source>
</evidence>
<name>A0AAV6IXG9_9ERIC</name>
<comment type="caution">
    <text evidence="2">The sequence shown here is derived from an EMBL/GenBank/DDBJ whole genome shotgun (WGS) entry which is preliminary data.</text>
</comment>
<feature type="transmembrane region" description="Helical" evidence="1">
    <location>
        <begin position="46"/>
        <end position="63"/>
    </location>
</feature>
<gene>
    <name evidence="2" type="ORF">RHGRI_026489</name>
</gene>
<proteinExistence type="predicted"/>
<protein>
    <submittedName>
        <fullName evidence="2">Uncharacterized protein</fullName>
    </submittedName>
</protein>
<dbReference type="Proteomes" id="UP000823749">
    <property type="component" value="Chromosome 9"/>
</dbReference>
<reference evidence="2" key="1">
    <citation type="submission" date="2020-08" db="EMBL/GenBank/DDBJ databases">
        <title>Plant Genome Project.</title>
        <authorList>
            <person name="Zhang R.-G."/>
        </authorList>
    </citation>
    <scope>NUCLEOTIDE SEQUENCE</scope>
    <source>
        <strain evidence="2">WSP0</strain>
        <tissue evidence="2">Leaf</tissue>
    </source>
</reference>
<sequence length="145" mass="16486">MTPDPPFKLSTIETPRPSLAFAHGSNIAEMSKLRMLMYCRCTVSKLLSRFAILFCYKLLSWWFSSKEFAAIAATAVVCLWQLMVGSVWQLVMQGRLEHMVSDIKTFFPLFTLNPSSNELQCPFALKAKLISSVLDFGELILKIHF</sequence>
<keyword evidence="3" id="KW-1185">Reference proteome</keyword>